<organism evidence="2 3">
    <name type="scientific">Jeotgalibacillus haloalkalitolerans</name>
    <dbReference type="NCBI Taxonomy" id="3104292"/>
    <lineage>
        <taxon>Bacteria</taxon>
        <taxon>Bacillati</taxon>
        <taxon>Bacillota</taxon>
        <taxon>Bacilli</taxon>
        <taxon>Bacillales</taxon>
        <taxon>Caryophanaceae</taxon>
        <taxon>Jeotgalibacillus</taxon>
    </lineage>
</organism>
<proteinExistence type="predicted"/>
<dbReference type="RefSeq" id="WP_322420391.1">
    <property type="nucleotide sequence ID" value="NZ_JAXQNN010000001.1"/>
</dbReference>
<reference evidence="2 3" key="1">
    <citation type="submission" date="2023-12" db="EMBL/GenBank/DDBJ databases">
        <title>Jeotgalibacillus haloalkaliphilus sp. nov., a novel salt-tolerant bacteria, isolated from the estuary of the Fenhe River into the Yellow River.</title>
        <authorList>
            <person name="Li Y."/>
        </authorList>
    </citation>
    <scope>NUCLEOTIDE SEQUENCE [LARGE SCALE GENOMIC DNA]</scope>
    <source>
        <strain evidence="2 3">HH7-29</strain>
    </source>
</reference>
<keyword evidence="3" id="KW-1185">Reference proteome</keyword>
<keyword evidence="1" id="KW-0812">Transmembrane</keyword>
<protein>
    <submittedName>
        <fullName evidence="2">Uncharacterized protein</fullName>
    </submittedName>
</protein>
<gene>
    <name evidence="2" type="ORF">UFB30_04075</name>
</gene>
<dbReference type="EMBL" id="JAXQNN010000001">
    <property type="protein sequence ID" value="MDZ5711385.1"/>
    <property type="molecule type" value="Genomic_DNA"/>
</dbReference>
<dbReference type="Proteomes" id="UP001292084">
    <property type="component" value="Unassembled WGS sequence"/>
</dbReference>
<comment type="caution">
    <text evidence="2">The sequence shown here is derived from an EMBL/GenBank/DDBJ whole genome shotgun (WGS) entry which is preliminary data.</text>
</comment>
<accession>A0ABU5KJM5</accession>
<evidence type="ECO:0000313" key="2">
    <source>
        <dbReference type="EMBL" id="MDZ5711385.1"/>
    </source>
</evidence>
<keyword evidence="1" id="KW-1133">Transmembrane helix</keyword>
<feature type="transmembrane region" description="Helical" evidence="1">
    <location>
        <begin position="28"/>
        <end position="49"/>
    </location>
</feature>
<sequence>MIWVGIGILVFILGTIFTRHVAGGCFSVVVFILWRIGALVTVFNFLWYITKEVFRFIRIAIQYVRYQEWEESAAVVMLFF</sequence>
<evidence type="ECO:0000313" key="3">
    <source>
        <dbReference type="Proteomes" id="UP001292084"/>
    </source>
</evidence>
<keyword evidence="1" id="KW-0472">Membrane</keyword>
<name>A0ABU5KJM5_9BACL</name>
<evidence type="ECO:0000256" key="1">
    <source>
        <dbReference type="SAM" id="Phobius"/>
    </source>
</evidence>